<protein>
    <submittedName>
        <fullName evidence="2">Uncharacterized protein</fullName>
    </submittedName>
</protein>
<comment type="caution">
    <text evidence="2">The sequence shown here is derived from an EMBL/GenBank/DDBJ whole genome shotgun (WGS) entry which is preliminary data.</text>
</comment>
<evidence type="ECO:0000313" key="2">
    <source>
        <dbReference type="EMBL" id="EPG57571.1"/>
    </source>
</evidence>
<name>A0AAV3JBT8_LEPBO</name>
<feature type="transmembrane region" description="Helical" evidence="1">
    <location>
        <begin position="75"/>
        <end position="94"/>
    </location>
</feature>
<accession>A0AAV3JBT8</accession>
<keyword evidence="1" id="KW-0472">Membrane</keyword>
<dbReference type="RefSeq" id="WP_002728075.1">
    <property type="nucleotide sequence ID" value="NZ_AHNP02000007.1"/>
</dbReference>
<dbReference type="EMBL" id="AHNP02000007">
    <property type="protein sequence ID" value="EPG57571.1"/>
    <property type="molecule type" value="Genomic_DNA"/>
</dbReference>
<feature type="transmembrane region" description="Helical" evidence="1">
    <location>
        <begin position="106"/>
        <end position="125"/>
    </location>
</feature>
<organism evidence="2 3">
    <name type="scientific">Leptospira borgpetersenii serovar Javanica str. UI 09931</name>
    <dbReference type="NCBI Taxonomy" id="1049767"/>
    <lineage>
        <taxon>Bacteria</taxon>
        <taxon>Pseudomonadati</taxon>
        <taxon>Spirochaetota</taxon>
        <taxon>Spirochaetia</taxon>
        <taxon>Leptospirales</taxon>
        <taxon>Leptospiraceae</taxon>
        <taxon>Leptospira</taxon>
    </lineage>
</organism>
<sequence length="139" mass="16490">MFDEWKRIFNFILALLIVIFFLTLYVKSPVVKRNNKKFLHFFHNYWLDLLILILTPFLLYIQLTDIYNPSGNAETLVHAPLLGFILSLIFISYLQLTMRFKKVRVFYFFIIVCVCAVLISFSFLLEKNIFSTCTKQTIA</sequence>
<proteinExistence type="predicted"/>
<evidence type="ECO:0000313" key="3">
    <source>
        <dbReference type="Proteomes" id="UP000014570"/>
    </source>
</evidence>
<keyword evidence="1" id="KW-1133">Transmembrane helix</keyword>
<evidence type="ECO:0000256" key="1">
    <source>
        <dbReference type="SAM" id="Phobius"/>
    </source>
</evidence>
<gene>
    <name evidence="2" type="ORF">LEP1GSC103_2489</name>
</gene>
<dbReference type="AlphaFoldDB" id="A0AAV3JBT8"/>
<feature type="transmembrane region" description="Helical" evidence="1">
    <location>
        <begin position="6"/>
        <end position="25"/>
    </location>
</feature>
<dbReference type="GeneID" id="70968969"/>
<feature type="transmembrane region" description="Helical" evidence="1">
    <location>
        <begin position="45"/>
        <end position="63"/>
    </location>
</feature>
<dbReference type="Proteomes" id="UP000014570">
    <property type="component" value="Unassembled WGS sequence"/>
</dbReference>
<keyword evidence="1" id="KW-0812">Transmembrane</keyword>
<reference evidence="2 3" key="1">
    <citation type="submission" date="2013-04" db="EMBL/GenBank/DDBJ databases">
        <authorList>
            <person name="Harkins D.M."/>
            <person name="Durkin A.S."/>
            <person name="Brinkac L.M."/>
            <person name="Haft D.H."/>
            <person name="Selengut J.D."/>
            <person name="Sanka R."/>
            <person name="DePew J."/>
            <person name="Purushe J."/>
            <person name="Chanthongthip A."/>
            <person name="Lattana O."/>
            <person name="Phetsouvanh R."/>
            <person name="Newton P.N."/>
            <person name="Vinetz J.M."/>
            <person name="Sutton G.G."/>
            <person name="Nierman W.C."/>
            <person name="Fouts D.E."/>
        </authorList>
    </citation>
    <scope>NUCLEOTIDE SEQUENCE [LARGE SCALE GENOMIC DNA]</scope>
    <source>
        <strain evidence="2 3">UI 09931</strain>
    </source>
</reference>